<dbReference type="Pfam" id="PF00565">
    <property type="entry name" value="SNase"/>
    <property type="match status" value="1"/>
</dbReference>
<evidence type="ECO:0000313" key="3">
    <source>
        <dbReference type="Proteomes" id="UP000621447"/>
    </source>
</evidence>
<accession>A0ABX2JCZ7</accession>
<dbReference type="InterPro" id="IPR016071">
    <property type="entry name" value="Staphylococal_nuclease_OB-fold"/>
</dbReference>
<protein>
    <recommendedName>
        <fullName evidence="1">TNase-like domain-containing protein</fullName>
    </recommendedName>
</protein>
<dbReference type="RefSeq" id="WP_174192238.1">
    <property type="nucleotide sequence ID" value="NZ_JABULH010000001.1"/>
</dbReference>
<comment type="caution">
    <text evidence="2">The sequence shown here is derived from an EMBL/GenBank/DDBJ whole genome shotgun (WGS) entry which is preliminary data.</text>
</comment>
<dbReference type="SUPFAM" id="SSF50199">
    <property type="entry name" value="Staphylococcal nuclease"/>
    <property type="match status" value="1"/>
</dbReference>
<dbReference type="InterPro" id="IPR035437">
    <property type="entry name" value="SNase_OB-fold_sf"/>
</dbReference>
<proteinExistence type="predicted"/>
<evidence type="ECO:0000259" key="1">
    <source>
        <dbReference type="Pfam" id="PF00565"/>
    </source>
</evidence>
<dbReference type="Gene3D" id="2.40.50.90">
    <property type="match status" value="1"/>
</dbReference>
<name>A0ABX2JCZ7_9SPHN</name>
<sequence length="126" mass="14121">MTPLPPAFICQVVKVHDGDGPLWCRNGKKVRVAGIQAPDFESAQPCRTKRANYVCDDRAARASKRIAGQLTLRKRLTCLSVDQSYGRIVARCMLPDGRSLSCAMIAVGAATRWDSYWRRYKMGECR</sequence>
<keyword evidence="3" id="KW-1185">Reference proteome</keyword>
<dbReference type="EMBL" id="JABULH010000001">
    <property type="protein sequence ID" value="NTS64190.1"/>
    <property type="molecule type" value="Genomic_DNA"/>
</dbReference>
<evidence type="ECO:0000313" key="2">
    <source>
        <dbReference type="EMBL" id="NTS64190.1"/>
    </source>
</evidence>
<organism evidence="2 3">
    <name type="scientific">Sphingomonas hominis</name>
    <dbReference type="NCBI Taxonomy" id="2741495"/>
    <lineage>
        <taxon>Bacteria</taxon>
        <taxon>Pseudomonadati</taxon>
        <taxon>Pseudomonadota</taxon>
        <taxon>Alphaproteobacteria</taxon>
        <taxon>Sphingomonadales</taxon>
        <taxon>Sphingomonadaceae</taxon>
        <taxon>Sphingomonas</taxon>
    </lineage>
</organism>
<gene>
    <name evidence="2" type="ORF">HRV97_03310</name>
</gene>
<dbReference type="Proteomes" id="UP000621447">
    <property type="component" value="Unassembled WGS sequence"/>
</dbReference>
<feature type="domain" description="TNase-like" evidence="1">
    <location>
        <begin position="29"/>
        <end position="116"/>
    </location>
</feature>
<reference evidence="2 3" key="1">
    <citation type="submission" date="2020-06" db="EMBL/GenBank/DDBJ databases">
        <title>Sphingomonas hominis sp. nov., a member of the Sphingomonas, isolated from the hair of a 22-year-old girl.</title>
        <authorList>
            <person name="Zhang D.-F."/>
            <person name="Cui X.-W."/>
        </authorList>
    </citation>
    <scope>NUCLEOTIDE SEQUENCE [LARGE SCALE GENOMIC DNA]</scope>
    <source>
        <strain evidence="2 3">HHU CXW</strain>
    </source>
</reference>